<dbReference type="Gene3D" id="3.10.20.370">
    <property type="match status" value="1"/>
</dbReference>
<dbReference type="Proteomes" id="UP001186944">
    <property type="component" value="Unassembled WGS sequence"/>
</dbReference>
<evidence type="ECO:0000313" key="11">
    <source>
        <dbReference type="EMBL" id="KAK3086868.1"/>
    </source>
</evidence>
<dbReference type="FunFam" id="3.30.420.10:FF:000032">
    <property type="entry name" value="Retrovirus-related Pol polyprotein from transposon 297-like Protein"/>
    <property type="match status" value="1"/>
</dbReference>
<dbReference type="GO" id="GO:0003964">
    <property type="term" value="F:RNA-directed DNA polymerase activity"/>
    <property type="evidence" value="ECO:0007669"/>
    <property type="project" value="UniProtKB-KW"/>
</dbReference>
<evidence type="ECO:0000259" key="9">
    <source>
        <dbReference type="PROSITE" id="PS50878"/>
    </source>
</evidence>
<evidence type="ECO:0000256" key="7">
    <source>
        <dbReference type="ARBA" id="ARBA00022801"/>
    </source>
</evidence>
<dbReference type="InterPro" id="IPR001584">
    <property type="entry name" value="Integrase_cat-core"/>
</dbReference>
<dbReference type="Pfam" id="PF00078">
    <property type="entry name" value="RVT_1"/>
    <property type="match status" value="1"/>
</dbReference>
<dbReference type="InterPro" id="IPR043502">
    <property type="entry name" value="DNA/RNA_pol_sf"/>
</dbReference>
<dbReference type="InterPro" id="IPR012337">
    <property type="entry name" value="RNaseH-like_sf"/>
</dbReference>
<evidence type="ECO:0000259" key="10">
    <source>
        <dbReference type="PROSITE" id="PS50994"/>
    </source>
</evidence>
<protein>
    <recommendedName>
        <fullName evidence="1">RNA-directed DNA polymerase</fullName>
        <ecNumber evidence="1">2.7.7.49</ecNumber>
    </recommendedName>
</protein>
<dbReference type="GO" id="GO:0015074">
    <property type="term" value="P:DNA integration"/>
    <property type="evidence" value="ECO:0007669"/>
    <property type="project" value="InterPro"/>
</dbReference>
<comment type="caution">
    <text evidence="11">The sequence shown here is derived from an EMBL/GenBank/DDBJ whole genome shotgun (WGS) entry which is preliminary data.</text>
</comment>
<dbReference type="FunFam" id="3.10.10.10:FF:000002">
    <property type="entry name" value="Retrovirus-related Pol polyprotein from transposon 17.6-like protein"/>
    <property type="match status" value="1"/>
</dbReference>
<dbReference type="Gene3D" id="3.30.420.10">
    <property type="entry name" value="Ribonuclease H-like superfamily/Ribonuclease H"/>
    <property type="match status" value="1"/>
</dbReference>
<dbReference type="EC" id="2.7.7.49" evidence="1"/>
<reference evidence="11" key="1">
    <citation type="submission" date="2019-08" db="EMBL/GenBank/DDBJ databases">
        <title>The improved chromosome-level genome for the pearl oyster Pinctada fucata martensii using PacBio sequencing and Hi-C.</title>
        <authorList>
            <person name="Zheng Z."/>
        </authorList>
    </citation>
    <scope>NUCLEOTIDE SEQUENCE</scope>
    <source>
        <strain evidence="11">ZZ-2019</strain>
        <tissue evidence="11">Adductor muscle</tissue>
    </source>
</reference>
<dbReference type="SUPFAM" id="SSF56672">
    <property type="entry name" value="DNA/RNA polymerases"/>
    <property type="match status" value="1"/>
</dbReference>
<feature type="domain" description="Integrase catalytic" evidence="10">
    <location>
        <begin position="880"/>
        <end position="1039"/>
    </location>
</feature>
<keyword evidence="3" id="KW-0808">Transferase</keyword>
<evidence type="ECO:0000313" key="12">
    <source>
        <dbReference type="Proteomes" id="UP001186944"/>
    </source>
</evidence>
<dbReference type="EMBL" id="VSWD01000012">
    <property type="protein sequence ID" value="KAK3086868.1"/>
    <property type="molecule type" value="Genomic_DNA"/>
</dbReference>
<dbReference type="GO" id="GO:0006508">
    <property type="term" value="P:proteolysis"/>
    <property type="evidence" value="ECO:0007669"/>
    <property type="project" value="UniProtKB-KW"/>
</dbReference>
<dbReference type="AlphaFoldDB" id="A0AA88XQS3"/>
<dbReference type="InterPro" id="IPR050951">
    <property type="entry name" value="Retrovirus_Pol_polyprotein"/>
</dbReference>
<keyword evidence="4" id="KW-0548">Nucleotidyltransferase</keyword>
<dbReference type="PANTHER" id="PTHR37984">
    <property type="entry name" value="PROTEIN CBG26694"/>
    <property type="match status" value="1"/>
</dbReference>
<accession>A0AA88XQS3</accession>
<evidence type="ECO:0000256" key="5">
    <source>
        <dbReference type="ARBA" id="ARBA00022722"/>
    </source>
</evidence>
<dbReference type="SUPFAM" id="SSF53098">
    <property type="entry name" value="Ribonuclease H-like"/>
    <property type="match status" value="1"/>
</dbReference>
<dbReference type="InterPro" id="IPR036397">
    <property type="entry name" value="RNaseH_sf"/>
</dbReference>
<dbReference type="CDD" id="cd01647">
    <property type="entry name" value="RT_LTR"/>
    <property type="match status" value="1"/>
</dbReference>
<keyword evidence="2" id="KW-0645">Protease</keyword>
<dbReference type="InterPro" id="IPR043128">
    <property type="entry name" value="Rev_trsase/Diguanyl_cyclase"/>
</dbReference>
<dbReference type="FunFam" id="3.10.10.10:FF:000007">
    <property type="entry name" value="Retrovirus-related Pol polyprotein from transposon 17.6-like Protein"/>
    <property type="match status" value="1"/>
</dbReference>
<keyword evidence="12" id="KW-1185">Reference proteome</keyword>
<dbReference type="Pfam" id="PF00665">
    <property type="entry name" value="rve"/>
    <property type="match status" value="1"/>
</dbReference>
<evidence type="ECO:0000256" key="2">
    <source>
        <dbReference type="ARBA" id="ARBA00022670"/>
    </source>
</evidence>
<dbReference type="InterPro" id="IPR041588">
    <property type="entry name" value="Integrase_H2C2"/>
</dbReference>
<dbReference type="Gene3D" id="1.10.340.70">
    <property type="match status" value="1"/>
</dbReference>
<keyword evidence="8" id="KW-0695">RNA-directed DNA polymerase</keyword>
<dbReference type="InterPro" id="IPR041373">
    <property type="entry name" value="RT_RNaseH"/>
</dbReference>
<dbReference type="Gene3D" id="3.30.70.270">
    <property type="match status" value="2"/>
</dbReference>
<dbReference type="GO" id="GO:0008233">
    <property type="term" value="F:peptidase activity"/>
    <property type="evidence" value="ECO:0007669"/>
    <property type="project" value="UniProtKB-KW"/>
</dbReference>
<dbReference type="GO" id="GO:0003676">
    <property type="term" value="F:nucleic acid binding"/>
    <property type="evidence" value="ECO:0007669"/>
    <property type="project" value="InterPro"/>
</dbReference>
<evidence type="ECO:0000256" key="4">
    <source>
        <dbReference type="ARBA" id="ARBA00022695"/>
    </source>
</evidence>
<evidence type="ECO:0000256" key="1">
    <source>
        <dbReference type="ARBA" id="ARBA00012493"/>
    </source>
</evidence>
<keyword evidence="7" id="KW-0378">Hydrolase</keyword>
<dbReference type="GO" id="GO:0004519">
    <property type="term" value="F:endonuclease activity"/>
    <property type="evidence" value="ECO:0007669"/>
    <property type="project" value="UniProtKB-KW"/>
</dbReference>
<evidence type="ECO:0000256" key="8">
    <source>
        <dbReference type="ARBA" id="ARBA00022918"/>
    </source>
</evidence>
<feature type="domain" description="Reverse transcriptase" evidence="9">
    <location>
        <begin position="301"/>
        <end position="480"/>
    </location>
</feature>
<gene>
    <name evidence="11" type="ORF">FSP39_024642</name>
</gene>
<dbReference type="Pfam" id="PF17917">
    <property type="entry name" value="RT_RNaseH"/>
    <property type="match status" value="1"/>
</dbReference>
<dbReference type="Gene3D" id="2.40.70.10">
    <property type="entry name" value="Acid Proteases"/>
    <property type="match status" value="1"/>
</dbReference>
<dbReference type="PANTHER" id="PTHR37984:SF5">
    <property type="entry name" value="PROTEIN NYNRIN-LIKE"/>
    <property type="match status" value="1"/>
</dbReference>
<dbReference type="Gene3D" id="3.10.10.10">
    <property type="entry name" value="HIV Type 1 Reverse Transcriptase, subunit A, domain 1"/>
    <property type="match status" value="1"/>
</dbReference>
<evidence type="ECO:0000256" key="6">
    <source>
        <dbReference type="ARBA" id="ARBA00022759"/>
    </source>
</evidence>
<proteinExistence type="predicted"/>
<sequence length="1173" mass="134374">MHPDKFYEIPELNRPPLQKANNRLRMADGGLVKPLGCANFTLEIGDFNLTQQVTIADLDVPGVLGYDFLVKNDCSIDVGRTVINVKGRPIKCEKENLTHSIFHINVNETVVLPPRSETFMFGIADRAPPDDKPILIESTDSKLLQDGVIIAKSVTHVEGSLVPFRAMNLTDEPYVLYKNKRVASFDAEIDIVETESADSENVQSNRINTLSHERGDINSIPYMEPLWESCKSSLSPEHLPIAEELLLKYLDIFAKSKSDIGRTNIVKHKINTDRAHPIKQAPRRIPLAKRAEAENEVQTLLKDGLIEPSSSPWSSPVVLVKKKDGSLRYCIDYRKLNSVTIKDSYPLPRIDDSLDALGGACMFSCIDLASGYWQVEMEPDDKAKTAFSTPKGLFQFKVMPFGLCNAPATFERLMETVLNGLPFQTCLLYIDDIIVYSKDFKTHVERLSEVLERLKNAGLKLSPKKCNFFQNQVSFLGHIVSNEGVSTDPIKISAVKDWPTPKTVHDVRSFLGTCSYYRRFIPGFAHIARPLHKLTEKGKQFSWAEESQASFDKLKTLLISSPILSYPDMSKPFMLDCDASGFSVGAVLSQSDNGSERVVAYFSKTLNKAERNYCVTRRELLAIILAIKHFHHYLYGKHFTVRTDHGALNWLMKFRNPEGQMARWLEQLQAYDFRIEHRPGKSHGNADGLSRRPCNPCDYCGRREQKESENYETEAKLNAIQSVQNDAGENWLKDKMSDLKTAQESDKVLGEIMKRIKAGEPKPAWQQISHLSSLFKAYWAQWNRLCVKENILYREWLNKDGTITLQTVIPKSKQNEILHMLHNCPTAGHLGTKRTIQRVQLRFYWVHYKEHIIQYCASCEKCQQRKSPRLKYQGQMKQYLVAEPLERVAIDILGPLPITYAGNRYILVISDYFTRWTEGYAIPNQESETVAKKFVDEFICRYGVPMQVHTDQGRQFESCLFRSICQLLDIDKTRCTPFRPQSDGLVERFNRTVEDMLSKFVANNQKDWDSYLPLIMLAYRSSRHDSTGFSPCSMMLGREVKLPIDLLYGKPPMKVSDTESKVDYALEIKEKMHEIHEQAKEKMIEASDSQKRKYDVRAHPKQYKKGEKVWLCVKNKTKGLSPKLQLRWEGPYTVVAALSDLIYQLSSSRMSGFKVEHHDRLKPYRERESQNEY</sequence>
<dbReference type="PROSITE" id="PS50878">
    <property type="entry name" value="RT_POL"/>
    <property type="match status" value="1"/>
</dbReference>
<dbReference type="FunFam" id="3.10.20.370:FF:000001">
    <property type="entry name" value="Retrovirus-related Pol polyprotein from transposon 17.6-like protein"/>
    <property type="match status" value="1"/>
</dbReference>
<organism evidence="11 12">
    <name type="scientific">Pinctada imbricata</name>
    <name type="common">Atlantic pearl-oyster</name>
    <name type="synonym">Pinctada martensii</name>
    <dbReference type="NCBI Taxonomy" id="66713"/>
    <lineage>
        <taxon>Eukaryota</taxon>
        <taxon>Metazoa</taxon>
        <taxon>Spiralia</taxon>
        <taxon>Lophotrochozoa</taxon>
        <taxon>Mollusca</taxon>
        <taxon>Bivalvia</taxon>
        <taxon>Autobranchia</taxon>
        <taxon>Pteriomorphia</taxon>
        <taxon>Pterioida</taxon>
        <taxon>Pterioidea</taxon>
        <taxon>Pteriidae</taxon>
        <taxon>Pinctada</taxon>
    </lineage>
</organism>
<dbReference type="FunFam" id="1.10.340.70:FF:000001">
    <property type="entry name" value="Retrovirus-related Pol polyprotein from transposon gypsy-like Protein"/>
    <property type="match status" value="1"/>
</dbReference>
<dbReference type="InterPro" id="IPR000477">
    <property type="entry name" value="RT_dom"/>
</dbReference>
<keyword evidence="6" id="KW-0255">Endonuclease</keyword>
<dbReference type="InterPro" id="IPR021109">
    <property type="entry name" value="Peptidase_aspartic_dom_sf"/>
</dbReference>
<name>A0AA88XQS3_PINIB</name>
<dbReference type="Pfam" id="PF17921">
    <property type="entry name" value="Integrase_H2C2"/>
    <property type="match status" value="1"/>
</dbReference>
<dbReference type="PROSITE" id="PS50994">
    <property type="entry name" value="INTEGRASE"/>
    <property type="match status" value="1"/>
</dbReference>
<keyword evidence="5" id="KW-0540">Nuclease</keyword>
<dbReference type="FunFam" id="3.30.70.270:FF:000020">
    <property type="entry name" value="Transposon Tf2-6 polyprotein-like Protein"/>
    <property type="match status" value="1"/>
</dbReference>
<evidence type="ECO:0000256" key="3">
    <source>
        <dbReference type="ARBA" id="ARBA00022679"/>
    </source>
</evidence>
<dbReference type="CDD" id="cd09274">
    <property type="entry name" value="RNase_HI_RT_Ty3"/>
    <property type="match status" value="1"/>
</dbReference>